<comment type="pathway">
    <text evidence="1 5">Pyrimidine metabolism; UMP biosynthesis via de novo pathway; UMP from orotate: step 2/2.</text>
</comment>
<comment type="caution">
    <text evidence="9">The sequence shown here is derived from an EMBL/GenBank/DDBJ whole genome shotgun (WGS) entry which is preliminary data.</text>
</comment>
<dbReference type="SUPFAM" id="SSF51366">
    <property type="entry name" value="Ribulose-phoshate binding barrel"/>
    <property type="match status" value="1"/>
</dbReference>
<feature type="active site" description="For OMPdecase activity" evidence="6">
    <location>
        <position position="52"/>
    </location>
</feature>
<dbReference type="InterPro" id="IPR001754">
    <property type="entry name" value="OMPdeCOase_dom"/>
</dbReference>
<dbReference type="GO" id="GO:0005829">
    <property type="term" value="C:cytosol"/>
    <property type="evidence" value="ECO:0007669"/>
    <property type="project" value="TreeGrafter"/>
</dbReference>
<proteinExistence type="inferred from homology"/>
<dbReference type="NCBIfam" id="TIGR01740">
    <property type="entry name" value="pyrF"/>
    <property type="match status" value="1"/>
</dbReference>
<feature type="active site" description="For OMPdecase activity" evidence="6">
    <location>
        <position position="47"/>
    </location>
</feature>
<feature type="binding site" evidence="5 7">
    <location>
        <position position="19"/>
    </location>
    <ligand>
        <name>substrate</name>
    </ligand>
</feature>
<dbReference type="PANTHER" id="PTHR32119:SF2">
    <property type="entry name" value="OROTIDINE 5'-PHOSPHATE DECARBOXYLASE"/>
    <property type="match status" value="1"/>
</dbReference>
<dbReference type="HAMAP" id="MF_01200_A">
    <property type="entry name" value="OMPdecase_type1_A"/>
    <property type="match status" value="1"/>
</dbReference>
<feature type="binding site" evidence="5 7">
    <location>
        <position position="104"/>
    </location>
    <ligand>
        <name>substrate</name>
    </ligand>
</feature>
<dbReference type="EC" id="4.1.1.23" evidence="5"/>
<feature type="binding site" evidence="5">
    <location>
        <begin position="157"/>
        <end position="167"/>
    </location>
    <ligand>
        <name>substrate</name>
    </ligand>
</feature>
<name>A0A133V907_9EURY</name>
<feature type="binding site" evidence="5 7">
    <location>
        <position position="180"/>
    </location>
    <ligand>
        <name>substrate</name>
    </ligand>
</feature>
<feature type="binding site" evidence="5">
    <location>
        <begin position="47"/>
        <end position="56"/>
    </location>
    <ligand>
        <name>substrate</name>
    </ligand>
</feature>
<dbReference type="GO" id="GO:0044205">
    <property type="term" value="P:'de novo' UMP biosynthetic process"/>
    <property type="evidence" value="ECO:0007669"/>
    <property type="project" value="UniProtKB-UniRule"/>
</dbReference>
<comment type="subunit">
    <text evidence="5">Homodimer.</text>
</comment>
<feature type="active site" description="Proton donor" evidence="5">
    <location>
        <position position="49"/>
    </location>
</feature>
<evidence type="ECO:0000256" key="3">
    <source>
        <dbReference type="ARBA" id="ARBA00022975"/>
    </source>
</evidence>
<comment type="function">
    <text evidence="5">Catalyzes the decarboxylation of orotidine 5'-monophosphate (OMP) to uridine 5'-monophosphate (UMP).</text>
</comment>
<feature type="binding site" evidence="5 7">
    <location>
        <position position="181"/>
    </location>
    <ligand>
        <name>substrate</name>
    </ligand>
</feature>
<dbReference type="SMART" id="SM00934">
    <property type="entry name" value="OMPdecase"/>
    <property type="match status" value="1"/>
</dbReference>
<evidence type="ECO:0000256" key="2">
    <source>
        <dbReference type="ARBA" id="ARBA00022793"/>
    </source>
</evidence>
<dbReference type="PATRIC" id="fig|1698273.3.peg.10"/>
<dbReference type="PANTHER" id="PTHR32119">
    <property type="entry name" value="OROTIDINE 5'-PHOSPHATE DECARBOXYLASE"/>
    <property type="match status" value="1"/>
</dbReference>
<protein>
    <recommendedName>
        <fullName evidence="5">Orotidine 5'-phosphate decarboxylase</fullName>
        <ecNumber evidence="5">4.1.1.23</ecNumber>
    </recommendedName>
    <alternativeName>
        <fullName evidence="5">OMP decarboxylase</fullName>
        <shortName evidence="5">OMPDCase</shortName>
        <shortName evidence="5">OMPdecase</shortName>
    </alternativeName>
</protein>
<dbReference type="AlphaFoldDB" id="A0A133V907"/>
<gene>
    <name evidence="5" type="primary">pyrF</name>
    <name evidence="9" type="ORF">AKJ43_00050</name>
</gene>
<dbReference type="Gene3D" id="3.20.20.70">
    <property type="entry name" value="Aldolase class I"/>
    <property type="match status" value="1"/>
</dbReference>
<dbReference type="InterPro" id="IPR047595">
    <property type="entry name" value="OMPdecase_arc"/>
</dbReference>
<evidence type="ECO:0000256" key="5">
    <source>
        <dbReference type="HAMAP-Rule" id="MF_01200"/>
    </source>
</evidence>
<dbReference type="Pfam" id="PF00215">
    <property type="entry name" value="OMPdecase"/>
    <property type="match status" value="1"/>
</dbReference>
<reference evidence="9 10" key="1">
    <citation type="journal article" date="2016" name="Sci. Rep.">
        <title>Metabolic traits of an uncultured archaeal lineage -MSBL1- from brine pools of the Red Sea.</title>
        <authorList>
            <person name="Mwirichia R."/>
            <person name="Alam I."/>
            <person name="Rashid M."/>
            <person name="Vinu M."/>
            <person name="Ba-Alawi W."/>
            <person name="Anthony Kamau A."/>
            <person name="Kamanda Ngugi D."/>
            <person name="Goker M."/>
            <person name="Klenk H.P."/>
            <person name="Bajic V."/>
            <person name="Stingl U."/>
        </authorList>
    </citation>
    <scope>NUCLEOTIDE SEQUENCE [LARGE SCALE GENOMIC DNA]</scope>
    <source>
        <strain evidence="9">SCGC-AAA261D19</strain>
    </source>
</reference>
<accession>A0A133V907</accession>
<evidence type="ECO:0000256" key="7">
    <source>
        <dbReference type="PIRSR" id="PIRSR614732-2"/>
    </source>
</evidence>
<comment type="caution">
    <text evidence="5">Lacks conserved residue(s) required for the propagation of feature annotation.</text>
</comment>
<evidence type="ECO:0000256" key="1">
    <source>
        <dbReference type="ARBA" id="ARBA00004861"/>
    </source>
</evidence>
<evidence type="ECO:0000313" key="10">
    <source>
        <dbReference type="Proteomes" id="UP000070400"/>
    </source>
</evidence>
<dbReference type="UniPathway" id="UPA00070">
    <property type="reaction ID" value="UER00120"/>
</dbReference>
<keyword evidence="2 5" id="KW-0210">Decarboxylase</keyword>
<evidence type="ECO:0000256" key="4">
    <source>
        <dbReference type="ARBA" id="ARBA00023239"/>
    </source>
</evidence>
<evidence type="ECO:0000313" key="9">
    <source>
        <dbReference type="EMBL" id="KXB02895.1"/>
    </source>
</evidence>
<organism evidence="9 10">
    <name type="scientific">candidate division MSBL1 archaeon SCGC-AAA261D19</name>
    <dbReference type="NCBI Taxonomy" id="1698273"/>
    <lineage>
        <taxon>Archaea</taxon>
        <taxon>Methanobacteriati</taxon>
        <taxon>Methanobacteriota</taxon>
        <taxon>candidate division MSBL1</taxon>
    </lineage>
</organism>
<dbReference type="EMBL" id="LHXX01000001">
    <property type="protein sequence ID" value="KXB02895.1"/>
    <property type="molecule type" value="Genomic_DNA"/>
</dbReference>
<evidence type="ECO:0000259" key="8">
    <source>
        <dbReference type="SMART" id="SM00934"/>
    </source>
</evidence>
<sequence>MEKAIRILKDTSKHLSGVKIGYPSVLSFGLKIISESKETSGLPIIADFKIADVPHINQKIAQSAFDAGADAVIAHAFLGGDSLQAVIEVAEEEGGGVIALPNMSHPGSKAFIGPVSMKMAKMAVEVGSDGLIGPATRTEEITELRKLVGKKPLIFSPGVGAQGGKPGDAIRSGADFEIVGRSIYNSGEPRKAAEKMRKRINEGSRK</sequence>
<feature type="active site" description="For OMPdecase activity" evidence="6">
    <location>
        <position position="49"/>
    </location>
</feature>
<comment type="catalytic activity">
    <reaction evidence="5">
        <text>orotidine 5'-phosphate + H(+) = UMP + CO2</text>
        <dbReference type="Rhea" id="RHEA:11596"/>
        <dbReference type="ChEBI" id="CHEBI:15378"/>
        <dbReference type="ChEBI" id="CHEBI:16526"/>
        <dbReference type="ChEBI" id="CHEBI:57538"/>
        <dbReference type="ChEBI" id="CHEBI:57865"/>
        <dbReference type="EC" id="4.1.1.23"/>
    </reaction>
</comment>
<dbReference type="GO" id="GO:0004590">
    <property type="term" value="F:orotidine-5'-phosphate decarboxylase activity"/>
    <property type="evidence" value="ECO:0007669"/>
    <property type="project" value="UniProtKB-UniRule"/>
</dbReference>
<dbReference type="Proteomes" id="UP000070400">
    <property type="component" value="Unassembled WGS sequence"/>
</dbReference>
<dbReference type="NCBIfam" id="NF010386">
    <property type="entry name" value="PRK13813.1"/>
    <property type="match status" value="1"/>
</dbReference>
<dbReference type="InterPro" id="IPR014732">
    <property type="entry name" value="OMPdecase"/>
</dbReference>
<dbReference type="InterPro" id="IPR013785">
    <property type="entry name" value="Aldolase_TIM"/>
</dbReference>
<dbReference type="CDD" id="cd04725">
    <property type="entry name" value="OMP_decarboxylase_like"/>
    <property type="match status" value="1"/>
</dbReference>
<dbReference type="InterPro" id="IPR011060">
    <property type="entry name" value="RibuloseP-bd_barrel"/>
</dbReference>
<keyword evidence="10" id="KW-1185">Reference proteome</keyword>
<dbReference type="GO" id="GO:0006207">
    <property type="term" value="P:'de novo' pyrimidine nucleobase biosynthetic process"/>
    <property type="evidence" value="ECO:0007669"/>
    <property type="project" value="InterPro"/>
</dbReference>
<feature type="domain" description="Orotidine 5'-phosphate decarboxylase" evidence="8">
    <location>
        <begin position="1"/>
        <end position="196"/>
    </location>
</feature>
<evidence type="ECO:0000256" key="6">
    <source>
        <dbReference type="PIRSR" id="PIRSR614732-1"/>
    </source>
</evidence>
<keyword evidence="3 5" id="KW-0665">Pyrimidine biosynthesis</keyword>
<comment type="similarity">
    <text evidence="5">Belongs to the OMP decarboxylase family. Type 1 subfamily.</text>
</comment>
<keyword evidence="4 5" id="KW-0456">Lyase</keyword>